<gene>
    <name evidence="2" type="ORF">AFUS01_LOCUS38943</name>
</gene>
<keyword evidence="3" id="KW-1185">Reference proteome</keyword>
<name>A0A8J2LB50_9HEXA</name>
<keyword evidence="1" id="KW-1133">Transmembrane helix</keyword>
<feature type="non-terminal residue" evidence="2">
    <location>
        <position position="88"/>
    </location>
</feature>
<reference evidence="2" key="1">
    <citation type="submission" date="2021-06" db="EMBL/GenBank/DDBJ databases">
        <authorList>
            <person name="Hodson N. C."/>
            <person name="Mongue J. A."/>
            <person name="Jaron S. K."/>
        </authorList>
    </citation>
    <scope>NUCLEOTIDE SEQUENCE</scope>
</reference>
<keyword evidence="1" id="KW-0472">Membrane</keyword>
<dbReference type="Proteomes" id="UP000708208">
    <property type="component" value="Unassembled WGS sequence"/>
</dbReference>
<organism evidence="2 3">
    <name type="scientific">Allacma fusca</name>
    <dbReference type="NCBI Taxonomy" id="39272"/>
    <lineage>
        <taxon>Eukaryota</taxon>
        <taxon>Metazoa</taxon>
        <taxon>Ecdysozoa</taxon>
        <taxon>Arthropoda</taxon>
        <taxon>Hexapoda</taxon>
        <taxon>Collembola</taxon>
        <taxon>Symphypleona</taxon>
        <taxon>Sminthuridae</taxon>
        <taxon>Allacma</taxon>
    </lineage>
</organism>
<feature type="transmembrane region" description="Helical" evidence="1">
    <location>
        <begin position="50"/>
        <end position="75"/>
    </location>
</feature>
<keyword evidence="1" id="KW-0812">Transmembrane</keyword>
<sequence>ILSGIFQILSASGFIATVVTLSKYIERAEAIDKHNREGINFDPEESNKEAFLMATTVWTLVGTFVFFIMGIVLLVGSLKKNPRLIQAW</sequence>
<feature type="non-terminal residue" evidence="2">
    <location>
        <position position="1"/>
    </location>
</feature>
<dbReference type="EMBL" id="CAJVCH010549950">
    <property type="protein sequence ID" value="CAG7829057.1"/>
    <property type="molecule type" value="Genomic_DNA"/>
</dbReference>
<proteinExistence type="predicted"/>
<comment type="caution">
    <text evidence="2">The sequence shown here is derived from an EMBL/GenBank/DDBJ whole genome shotgun (WGS) entry which is preliminary data.</text>
</comment>
<evidence type="ECO:0000313" key="3">
    <source>
        <dbReference type="Proteomes" id="UP000708208"/>
    </source>
</evidence>
<evidence type="ECO:0000256" key="1">
    <source>
        <dbReference type="SAM" id="Phobius"/>
    </source>
</evidence>
<dbReference type="AlphaFoldDB" id="A0A8J2LB50"/>
<accession>A0A8J2LB50</accession>
<protein>
    <submittedName>
        <fullName evidence="2">Uncharacterized protein</fullName>
    </submittedName>
</protein>
<evidence type="ECO:0000313" key="2">
    <source>
        <dbReference type="EMBL" id="CAG7829057.1"/>
    </source>
</evidence>